<reference evidence="2" key="2">
    <citation type="journal article" date="2015" name="Data Brief">
        <title>Shoot transcriptome of the giant reed, Arundo donax.</title>
        <authorList>
            <person name="Barrero R.A."/>
            <person name="Guerrero F.D."/>
            <person name="Moolhuijzen P."/>
            <person name="Goolsby J.A."/>
            <person name="Tidwell J."/>
            <person name="Bellgard S.E."/>
            <person name="Bellgard M.I."/>
        </authorList>
    </citation>
    <scope>NUCLEOTIDE SEQUENCE</scope>
    <source>
        <tissue evidence="2">Shoot tissue taken approximately 20 cm above the soil surface</tissue>
    </source>
</reference>
<name>A0A0A9B1J4_ARUDO</name>
<reference evidence="2" key="1">
    <citation type="submission" date="2014-09" db="EMBL/GenBank/DDBJ databases">
        <authorList>
            <person name="Magalhaes I.L.F."/>
            <person name="Oliveira U."/>
            <person name="Santos F.R."/>
            <person name="Vidigal T.H.D.A."/>
            <person name="Brescovit A.D."/>
            <person name="Santos A.J."/>
        </authorList>
    </citation>
    <scope>NUCLEOTIDE SEQUENCE</scope>
    <source>
        <tissue evidence="2">Shoot tissue taken approximately 20 cm above the soil surface</tissue>
    </source>
</reference>
<dbReference type="AlphaFoldDB" id="A0A0A9B1J4"/>
<organism evidence="2">
    <name type="scientific">Arundo donax</name>
    <name type="common">Giant reed</name>
    <name type="synonym">Donax arundinaceus</name>
    <dbReference type="NCBI Taxonomy" id="35708"/>
    <lineage>
        <taxon>Eukaryota</taxon>
        <taxon>Viridiplantae</taxon>
        <taxon>Streptophyta</taxon>
        <taxon>Embryophyta</taxon>
        <taxon>Tracheophyta</taxon>
        <taxon>Spermatophyta</taxon>
        <taxon>Magnoliopsida</taxon>
        <taxon>Liliopsida</taxon>
        <taxon>Poales</taxon>
        <taxon>Poaceae</taxon>
        <taxon>PACMAD clade</taxon>
        <taxon>Arundinoideae</taxon>
        <taxon>Arundineae</taxon>
        <taxon>Arundo</taxon>
    </lineage>
</organism>
<feature type="compositionally biased region" description="Basic residues" evidence="1">
    <location>
        <begin position="1"/>
        <end position="15"/>
    </location>
</feature>
<evidence type="ECO:0000313" key="2">
    <source>
        <dbReference type="EMBL" id="JAD53172.1"/>
    </source>
</evidence>
<evidence type="ECO:0000256" key="1">
    <source>
        <dbReference type="SAM" id="MobiDB-lite"/>
    </source>
</evidence>
<dbReference type="EMBL" id="GBRH01244723">
    <property type="protein sequence ID" value="JAD53172.1"/>
    <property type="molecule type" value="Transcribed_RNA"/>
</dbReference>
<sequence length="80" mass="8620">MAARARRSRPSKVLRRMPSAAGESSSHCLMLMVSMVSSASVVRMNVGRSRRRALGSMPAIQSTGVSRYPLVKQLSSLNGT</sequence>
<feature type="region of interest" description="Disordered" evidence="1">
    <location>
        <begin position="1"/>
        <end position="24"/>
    </location>
</feature>
<protein>
    <submittedName>
        <fullName evidence="2">Uncharacterized protein</fullName>
    </submittedName>
</protein>
<proteinExistence type="predicted"/>
<accession>A0A0A9B1J4</accession>